<dbReference type="AlphaFoldDB" id="R7T7E0"/>
<feature type="transmembrane region" description="Helical" evidence="8">
    <location>
        <begin position="91"/>
        <end position="117"/>
    </location>
</feature>
<feature type="transmembrane region" description="Helical" evidence="8">
    <location>
        <begin position="129"/>
        <end position="154"/>
    </location>
</feature>
<evidence type="ECO:0000313" key="10">
    <source>
        <dbReference type="EnsemblMetazoa" id="CapteP181312"/>
    </source>
</evidence>
<dbReference type="STRING" id="283909.R7T7E0"/>
<proteinExistence type="inferred from homology"/>
<sequence>MDTIKLKRSVGLFSACGLIIGVIVGSGIFVSPKGVLSESGSVGMALVVWTLTGLICLVGALCLAELGCCISSSGGMYAYIRAAFGDLCGFLYLWTSVLIVFPAANAVIALTFAYYILYPFFLGCEPPLVSIKIMAAAAIALLTFLNCASVVWAARVQNVFAIIKTLALVVIIITGFVVLARGGYTKFESAFEGTETHPGKISLAFYSGLFSYSGWSVYTLNFLTEEIQDPYKNMPRAIWISMPLTTIIYVMANVAYFAALTPAEILESSAVAVTLSDRFFGVMSWCMPIFVAFSTFGSLNGSILSVARVFFVGARHGQMPEVLSLVHISRFTPMPAVLLDGVLSLIFVASDDVFVLINYVSFTEAFSFFACVSAQLYLRYKFPEMKRPLKVHISLPIFFFIVCLALLVFPIYQAPYQTGVGIAIMLSGIPAYWIGVLWTKPKAFTRMMDNFTRLCQKVLYSVPEEEKLD</sequence>
<dbReference type="FunFam" id="1.20.1740.10:FF:000003">
    <property type="entry name" value="Y+L amino acid transporter 1 isoform X1"/>
    <property type="match status" value="1"/>
</dbReference>
<feature type="transmembrane region" description="Helical" evidence="8">
    <location>
        <begin position="389"/>
        <end position="412"/>
    </location>
</feature>
<dbReference type="HOGENOM" id="CLU_007946_3_0_1"/>
<evidence type="ECO:0000313" key="9">
    <source>
        <dbReference type="EMBL" id="ELT89564.1"/>
    </source>
</evidence>
<dbReference type="InterPro" id="IPR050598">
    <property type="entry name" value="AminoAcid_Transporter"/>
</dbReference>
<feature type="transmembrane region" description="Helical" evidence="8">
    <location>
        <begin position="331"/>
        <end position="350"/>
    </location>
</feature>
<evidence type="ECO:0000256" key="1">
    <source>
        <dbReference type="ARBA" id="ARBA00004651"/>
    </source>
</evidence>
<comment type="subcellular location">
    <subcellularLocation>
        <location evidence="1">Cell membrane</location>
        <topology evidence="1">Multi-pass membrane protein</topology>
    </subcellularLocation>
</comment>
<reference evidence="10" key="3">
    <citation type="submission" date="2015-06" db="UniProtKB">
        <authorList>
            <consortium name="EnsemblMetazoa"/>
        </authorList>
    </citation>
    <scope>IDENTIFICATION</scope>
</reference>
<evidence type="ECO:0000313" key="11">
    <source>
        <dbReference type="Proteomes" id="UP000014760"/>
    </source>
</evidence>
<keyword evidence="3" id="KW-0813">Transport</keyword>
<dbReference type="InterPro" id="IPR002293">
    <property type="entry name" value="AA/rel_permease1"/>
</dbReference>
<dbReference type="GO" id="GO:0015179">
    <property type="term" value="F:L-amino acid transmembrane transporter activity"/>
    <property type="evidence" value="ECO:0007669"/>
    <property type="project" value="TreeGrafter"/>
</dbReference>
<feature type="transmembrane region" description="Helical" evidence="8">
    <location>
        <begin position="42"/>
        <end position="70"/>
    </location>
</feature>
<feature type="transmembrane region" description="Helical" evidence="8">
    <location>
        <begin position="12"/>
        <end position="30"/>
    </location>
</feature>
<dbReference type="EMBL" id="AMQN01014792">
    <property type="status" value="NOT_ANNOTATED_CDS"/>
    <property type="molecule type" value="Genomic_DNA"/>
</dbReference>
<feature type="transmembrane region" description="Helical" evidence="8">
    <location>
        <begin position="236"/>
        <end position="259"/>
    </location>
</feature>
<dbReference type="PANTHER" id="PTHR11785">
    <property type="entry name" value="AMINO ACID TRANSPORTER"/>
    <property type="match status" value="1"/>
</dbReference>
<keyword evidence="6 8" id="KW-1133">Transmembrane helix</keyword>
<evidence type="ECO:0000256" key="6">
    <source>
        <dbReference type="ARBA" id="ARBA00022989"/>
    </source>
</evidence>
<evidence type="ECO:0000256" key="3">
    <source>
        <dbReference type="ARBA" id="ARBA00022448"/>
    </source>
</evidence>
<dbReference type="GO" id="GO:0005886">
    <property type="term" value="C:plasma membrane"/>
    <property type="evidence" value="ECO:0007669"/>
    <property type="project" value="UniProtKB-SubCell"/>
</dbReference>
<dbReference type="PIRSF" id="PIRSF006060">
    <property type="entry name" value="AA_transporter"/>
    <property type="match status" value="1"/>
</dbReference>
<dbReference type="Proteomes" id="UP000014760">
    <property type="component" value="Unassembled WGS sequence"/>
</dbReference>
<accession>R7T7E0</accession>
<dbReference type="Gene3D" id="1.20.1740.10">
    <property type="entry name" value="Amino acid/polyamine transporter I"/>
    <property type="match status" value="1"/>
</dbReference>
<evidence type="ECO:0000256" key="8">
    <source>
        <dbReference type="SAM" id="Phobius"/>
    </source>
</evidence>
<evidence type="ECO:0000256" key="5">
    <source>
        <dbReference type="ARBA" id="ARBA00022692"/>
    </source>
</evidence>
<feature type="transmembrane region" description="Helical" evidence="8">
    <location>
        <begin position="279"/>
        <end position="311"/>
    </location>
</feature>
<keyword evidence="5 8" id="KW-0812">Transmembrane</keyword>
<feature type="transmembrane region" description="Helical" evidence="8">
    <location>
        <begin position="204"/>
        <end position="224"/>
    </location>
</feature>
<keyword evidence="11" id="KW-1185">Reference proteome</keyword>
<gene>
    <name evidence="9" type="ORF">CAPTEDRAFT_181312</name>
</gene>
<evidence type="ECO:0000256" key="2">
    <source>
        <dbReference type="ARBA" id="ARBA00007040"/>
    </source>
</evidence>
<evidence type="ECO:0008006" key="12">
    <source>
        <dbReference type="Google" id="ProtNLM"/>
    </source>
</evidence>
<dbReference type="EnsemblMetazoa" id="CapteT181312">
    <property type="protein sequence ID" value="CapteP181312"/>
    <property type="gene ID" value="CapteG181312"/>
</dbReference>
<protein>
    <recommendedName>
        <fullName evidence="12">Amino acid permease/ SLC12A domain-containing protein</fullName>
    </recommendedName>
</protein>
<dbReference type="OMA" id="SESVILM"/>
<reference evidence="11" key="1">
    <citation type="submission" date="2012-12" db="EMBL/GenBank/DDBJ databases">
        <authorList>
            <person name="Hellsten U."/>
            <person name="Grimwood J."/>
            <person name="Chapman J.A."/>
            <person name="Shapiro H."/>
            <person name="Aerts A."/>
            <person name="Otillar R.P."/>
            <person name="Terry A.Y."/>
            <person name="Boore J.L."/>
            <person name="Simakov O."/>
            <person name="Marletaz F."/>
            <person name="Cho S.-J."/>
            <person name="Edsinger-Gonzales E."/>
            <person name="Havlak P."/>
            <person name="Kuo D.-H."/>
            <person name="Larsson T."/>
            <person name="Lv J."/>
            <person name="Arendt D."/>
            <person name="Savage R."/>
            <person name="Osoegawa K."/>
            <person name="de Jong P."/>
            <person name="Lindberg D.R."/>
            <person name="Seaver E.C."/>
            <person name="Weisblat D.A."/>
            <person name="Putnam N.H."/>
            <person name="Grigoriev I.V."/>
            <person name="Rokhsar D.S."/>
        </authorList>
    </citation>
    <scope>NUCLEOTIDE SEQUENCE</scope>
    <source>
        <strain evidence="11">I ESC-2004</strain>
    </source>
</reference>
<feature type="transmembrane region" description="Helical" evidence="8">
    <location>
        <begin position="166"/>
        <end position="184"/>
    </location>
</feature>
<dbReference type="EMBL" id="KB311295">
    <property type="protein sequence ID" value="ELT89564.1"/>
    <property type="molecule type" value="Genomic_DNA"/>
</dbReference>
<evidence type="ECO:0000256" key="4">
    <source>
        <dbReference type="ARBA" id="ARBA00022475"/>
    </source>
</evidence>
<feature type="transmembrane region" description="Helical" evidence="8">
    <location>
        <begin position="356"/>
        <end position="377"/>
    </location>
</feature>
<organism evidence="9">
    <name type="scientific">Capitella teleta</name>
    <name type="common">Polychaete worm</name>
    <dbReference type="NCBI Taxonomy" id="283909"/>
    <lineage>
        <taxon>Eukaryota</taxon>
        <taxon>Metazoa</taxon>
        <taxon>Spiralia</taxon>
        <taxon>Lophotrochozoa</taxon>
        <taxon>Annelida</taxon>
        <taxon>Polychaeta</taxon>
        <taxon>Sedentaria</taxon>
        <taxon>Scolecida</taxon>
        <taxon>Capitellidae</taxon>
        <taxon>Capitella</taxon>
    </lineage>
</organism>
<feature type="transmembrane region" description="Helical" evidence="8">
    <location>
        <begin position="418"/>
        <end position="438"/>
    </location>
</feature>
<comment type="similarity">
    <text evidence="2">Belongs to the amino acid-polyamine-organocation (APC) superfamily. L-type amino acid transporter (LAT) (TC 2.A.3.8) family.</text>
</comment>
<keyword evidence="4" id="KW-1003">Cell membrane</keyword>
<dbReference type="Pfam" id="PF13520">
    <property type="entry name" value="AA_permease_2"/>
    <property type="match status" value="1"/>
</dbReference>
<evidence type="ECO:0000256" key="7">
    <source>
        <dbReference type="ARBA" id="ARBA00023136"/>
    </source>
</evidence>
<dbReference type="OrthoDB" id="3257095at2759"/>
<name>R7T7E0_CAPTE</name>
<dbReference type="PANTHER" id="PTHR11785:SF389">
    <property type="entry name" value="Y+L AMINO ACID TRANSPORTER 1-LIKE"/>
    <property type="match status" value="1"/>
</dbReference>
<keyword evidence="7 8" id="KW-0472">Membrane</keyword>
<reference evidence="9 11" key="2">
    <citation type="journal article" date="2013" name="Nature">
        <title>Insights into bilaterian evolution from three spiralian genomes.</title>
        <authorList>
            <person name="Simakov O."/>
            <person name="Marletaz F."/>
            <person name="Cho S.J."/>
            <person name="Edsinger-Gonzales E."/>
            <person name="Havlak P."/>
            <person name="Hellsten U."/>
            <person name="Kuo D.H."/>
            <person name="Larsson T."/>
            <person name="Lv J."/>
            <person name="Arendt D."/>
            <person name="Savage R."/>
            <person name="Osoegawa K."/>
            <person name="de Jong P."/>
            <person name="Grimwood J."/>
            <person name="Chapman J.A."/>
            <person name="Shapiro H."/>
            <person name="Aerts A."/>
            <person name="Otillar R.P."/>
            <person name="Terry A.Y."/>
            <person name="Boore J.L."/>
            <person name="Grigoriev I.V."/>
            <person name="Lindberg D.R."/>
            <person name="Seaver E.C."/>
            <person name="Weisblat D.A."/>
            <person name="Putnam N.H."/>
            <person name="Rokhsar D.S."/>
        </authorList>
    </citation>
    <scope>NUCLEOTIDE SEQUENCE</scope>
    <source>
        <strain evidence="9 11">I ESC-2004</strain>
    </source>
</reference>